<dbReference type="CDD" id="cd06163">
    <property type="entry name" value="S2P-M50_PDZ_RseP-like"/>
    <property type="match status" value="1"/>
</dbReference>
<dbReference type="PANTHER" id="PTHR42837:SF2">
    <property type="entry name" value="MEMBRANE METALLOPROTEASE ARASP2, CHLOROPLASTIC-RELATED"/>
    <property type="match status" value="1"/>
</dbReference>
<keyword evidence="5 11" id="KW-0812">Transmembrane</keyword>
<dbReference type="GO" id="GO:0046872">
    <property type="term" value="F:metal ion binding"/>
    <property type="evidence" value="ECO:0007669"/>
    <property type="project" value="UniProtKB-KW"/>
</dbReference>
<dbReference type="EMBL" id="JTLV02000001">
    <property type="protein sequence ID" value="PQM32128.1"/>
    <property type="molecule type" value="Genomic_DNA"/>
</dbReference>
<evidence type="ECO:0000313" key="14">
    <source>
        <dbReference type="Proteomes" id="UP000031565"/>
    </source>
</evidence>
<evidence type="ECO:0000313" key="13">
    <source>
        <dbReference type="EMBL" id="PQM32128.1"/>
    </source>
</evidence>
<accession>A0A2P6FF99</accession>
<evidence type="ECO:0000259" key="12">
    <source>
        <dbReference type="Pfam" id="PF02163"/>
    </source>
</evidence>
<feature type="transmembrane region" description="Helical" evidence="11">
    <location>
        <begin position="104"/>
        <end position="129"/>
    </location>
</feature>
<protein>
    <recommendedName>
        <fullName evidence="11">Zinc metalloprotease</fullName>
        <ecNumber evidence="11">3.4.24.-</ecNumber>
    </recommendedName>
</protein>
<evidence type="ECO:0000256" key="7">
    <source>
        <dbReference type="ARBA" id="ARBA00022833"/>
    </source>
</evidence>
<dbReference type="PANTHER" id="PTHR42837">
    <property type="entry name" value="REGULATOR OF SIGMA-E PROTEASE RSEP"/>
    <property type="match status" value="1"/>
</dbReference>
<dbReference type="Proteomes" id="UP000031565">
    <property type="component" value="Unassembled WGS sequence"/>
</dbReference>
<evidence type="ECO:0000256" key="10">
    <source>
        <dbReference type="ARBA" id="ARBA00023136"/>
    </source>
</evidence>
<evidence type="ECO:0000256" key="9">
    <source>
        <dbReference type="ARBA" id="ARBA00023049"/>
    </source>
</evidence>
<keyword evidence="8 11" id="KW-1133">Transmembrane helix</keyword>
<feature type="transmembrane region" description="Helical" evidence="11">
    <location>
        <begin position="6"/>
        <end position="23"/>
    </location>
</feature>
<name>A0A2P6FF99_9MOLU</name>
<comment type="similarity">
    <text evidence="3 11">Belongs to the peptidase M50B family.</text>
</comment>
<keyword evidence="4 13" id="KW-0645">Protease</keyword>
<dbReference type="GO" id="GO:0004222">
    <property type="term" value="F:metalloendopeptidase activity"/>
    <property type="evidence" value="ECO:0007669"/>
    <property type="project" value="InterPro"/>
</dbReference>
<reference evidence="13 14" key="1">
    <citation type="journal article" date="2015" name="MBio">
        <title>Genome sequence of the Drosophila melanogaster male-killing Spiroplasma strain MSRO endosymbiont.</title>
        <authorList>
            <person name="Paredes J.C."/>
            <person name="Herren J.K."/>
            <person name="Schupfer F."/>
            <person name="Marin R."/>
            <person name="Claverol S."/>
            <person name="Kuo C.H."/>
            <person name="Lemaitre B."/>
            <person name="Beven L."/>
        </authorList>
    </citation>
    <scope>NUCLEOTIDE SEQUENCE [LARGE SCALE GENOMIC DNA]</scope>
    <source>
        <strain evidence="13 14">MSRO</strain>
    </source>
</reference>
<keyword evidence="14" id="KW-1185">Reference proteome</keyword>
<evidence type="ECO:0000256" key="1">
    <source>
        <dbReference type="ARBA" id="ARBA00001947"/>
    </source>
</evidence>
<evidence type="ECO:0000256" key="11">
    <source>
        <dbReference type="RuleBase" id="RU362031"/>
    </source>
</evidence>
<dbReference type="OrthoDB" id="9782003at2"/>
<dbReference type="InterPro" id="IPR004387">
    <property type="entry name" value="Pept_M50_Zn"/>
</dbReference>
<feature type="domain" description="Peptidase M50" evidence="12">
    <location>
        <begin position="13"/>
        <end position="383"/>
    </location>
</feature>
<keyword evidence="6 11" id="KW-0378">Hydrolase</keyword>
<dbReference type="EC" id="3.4.24.-" evidence="11"/>
<evidence type="ECO:0000256" key="8">
    <source>
        <dbReference type="ARBA" id="ARBA00022989"/>
    </source>
</evidence>
<keyword evidence="7 11" id="KW-0862">Zinc</keyword>
<evidence type="ECO:0000256" key="3">
    <source>
        <dbReference type="ARBA" id="ARBA00007931"/>
    </source>
</evidence>
<keyword evidence="9 11" id="KW-0482">Metalloprotease</keyword>
<feature type="transmembrane region" description="Helical" evidence="11">
    <location>
        <begin position="426"/>
        <end position="445"/>
    </location>
</feature>
<dbReference type="GO" id="GO:0006508">
    <property type="term" value="P:proteolysis"/>
    <property type="evidence" value="ECO:0007669"/>
    <property type="project" value="UniProtKB-KW"/>
</dbReference>
<evidence type="ECO:0000256" key="2">
    <source>
        <dbReference type="ARBA" id="ARBA00004141"/>
    </source>
</evidence>
<dbReference type="Pfam" id="PF02163">
    <property type="entry name" value="Peptidase_M50"/>
    <property type="match status" value="1"/>
</dbReference>
<dbReference type="STRING" id="2138.SMSRO_v1c18290"/>
<feature type="transmembrane region" description="Helical" evidence="11">
    <location>
        <begin position="344"/>
        <end position="363"/>
    </location>
</feature>
<gene>
    <name evidence="13" type="ORF">SMSRO_SF020280</name>
</gene>
<proteinExistence type="inferred from homology"/>
<dbReference type="RefSeq" id="WP_040094119.1">
    <property type="nucleotide sequence ID" value="NZ_CM020866.1"/>
</dbReference>
<dbReference type="AlphaFoldDB" id="A0A2P6FF99"/>
<keyword evidence="10 11" id="KW-0472">Membrane</keyword>
<evidence type="ECO:0000256" key="6">
    <source>
        <dbReference type="ARBA" id="ARBA00022801"/>
    </source>
</evidence>
<comment type="subcellular location">
    <subcellularLocation>
        <location evidence="2">Membrane</location>
        <topology evidence="2">Multi-pass membrane protein</topology>
    </subcellularLocation>
</comment>
<comment type="cofactor">
    <cofactor evidence="1 11">
        <name>Zn(2+)</name>
        <dbReference type="ChEBI" id="CHEBI:29105"/>
    </cofactor>
</comment>
<dbReference type="GO" id="GO:0016020">
    <property type="term" value="C:membrane"/>
    <property type="evidence" value="ECO:0007669"/>
    <property type="project" value="UniProtKB-SubCell"/>
</dbReference>
<evidence type="ECO:0000256" key="5">
    <source>
        <dbReference type="ARBA" id="ARBA00022692"/>
    </source>
</evidence>
<comment type="caution">
    <text evidence="13">The sequence shown here is derived from an EMBL/GenBank/DDBJ whole genome shotgun (WGS) entry which is preliminary data.</text>
</comment>
<keyword evidence="11" id="KW-0479">Metal-binding</keyword>
<dbReference type="NCBIfam" id="TIGR00054">
    <property type="entry name" value="RIP metalloprotease RseP"/>
    <property type="match status" value="1"/>
</dbReference>
<organism evidence="13 14">
    <name type="scientific">Spiroplasma poulsonii</name>
    <dbReference type="NCBI Taxonomy" id="2138"/>
    <lineage>
        <taxon>Bacteria</taxon>
        <taxon>Bacillati</taxon>
        <taxon>Mycoplasmatota</taxon>
        <taxon>Mollicutes</taxon>
        <taxon>Entomoplasmatales</taxon>
        <taxon>Spiroplasmataceae</taxon>
        <taxon>Spiroplasma</taxon>
    </lineage>
</organism>
<evidence type="ECO:0000256" key="4">
    <source>
        <dbReference type="ARBA" id="ARBA00022670"/>
    </source>
</evidence>
<sequence length="450" mass="51150">MSAGMIVLGFVIGIIILLMLVTVHEFAHFVIAKLSGAYVYEFAIGFGPKIFSWGKKETRYSIRIFPFGGYVYIASELVDAPKGREEEEVPKERKMENIAKWKRLIFIVAGALMNFFIAVFIFTTTFAALNLKPSDMTYWGAKYDVGGAAYNALSTRKVPISQDIVILNYWLGPDQATLKVAHKNYYRDGKDDEGYNKTHKILVSHIGTVHNIPNYQTTVYNFINNLKKQYDQSDAQQRTNFITLDFVWVNNKKEVTTDQNNHLFQTEPAELKITGNTYTVGIRAPDRQFVSTAQAYGYGWRETFTESVTILKSFGLLFTGQWGQLSGPVGIAKTVSSILTEGPALFFMYVAMLSANLFVLNLIPIPPLDGYKFLETLVERIVGGGKRLKGRFQIWKHRHNPEQQKLLLEEYQTKEQNWQLPHKAKIIINVTGAVLFILLFIGITIKDVFF</sequence>
<dbReference type="InterPro" id="IPR008915">
    <property type="entry name" value="Peptidase_M50"/>
</dbReference>